<dbReference type="Gene3D" id="3.30.1360.100">
    <property type="entry name" value="General secretion pathway protein M, EpsM"/>
    <property type="match status" value="1"/>
</dbReference>
<dbReference type="PIRSF" id="PIRSF006291">
    <property type="entry name" value="GspM"/>
    <property type="match status" value="1"/>
</dbReference>
<evidence type="ECO:0000256" key="7">
    <source>
        <dbReference type="ARBA" id="ARBA00022927"/>
    </source>
</evidence>
<keyword evidence="7 10" id="KW-0653">Protein transport</keyword>
<organism evidence="12 13">
    <name type="scientific">Fluctibacter corallii</name>
    <dbReference type="NCBI Taxonomy" id="2984329"/>
    <lineage>
        <taxon>Bacteria</taxon>
        <taxon>Pseudomonadati</taxon>
        <taxon>Pseudomonadota</taxon>
        <taxon>Gammaproteobacteria</taxon>
        <taxon>Alteromonadales</taxon>
        <taxon>Alteromonadaceae</taxon>
        <taxon>Fluctibacter</taxon>
    </lineage>
</organism>
<dbReference type="InterPro" id="IPR007690">
    <property type="entry name" value="T2SS_GspM"/>
</dbReference>
<keyword evidence="4 10" id="KW-1003">Cell membrane</keyword>
<comment type="function">
    <text evidence="10">Inner membrane component of the type II secretion system required for the energy-dependent secretion of extracellular factors such as proteases and toxins from the periplasm.</text>
</comment>
<comment type="subcellular location">
    <subcellularLocation>
        <location evidence="1">Cell inner membrane</location>
        <topology evidence="1">Single-pass membrane protein</topology>
    </subcellularLocation>
</comment>
<comment type="caution">
    <text evidence="12">The sequence shown here is derived from an EMBL/GenBank/DDBJ whole genome shotgun (WGS) entry which is preliminary data.</text>
</comment>
<protein>
    <recommendedName>
        <fullName evidence="10">Type II secretion system protein M</fullName>
        <shortName evidence="10">T2SS protein M</shortName>
    </recommendedName>
    <alternativeName>
        <fullName evidence="10">General secretion pathway protein M</fullName>
    </alternativeName>
</protein>
<dbReference type="InterPro" id="IPR023229">
    <property type="entry name" value="T2SS_M_periplasmic_sf"/>
</dbReference>
<reference evidence="12 13" key="1">
    <citation type="submission" date="2022-10" db="EMBL/GenBank/DDBJ databases">
        <title>Aestuariibacter sp. AA17 isolated from Montipora capitata coral fragment.</title>
        <authorList>
            <person name="Emsley S.A."/>
            <person name="Pfannmuller K.M."/>
            <person name="Loughran R.M."/>
            <person name="Shlafstein M."/>
            <person name="Papke E."/>
            <person name="Saw J.H."/>
            <person name="Ushijima B."/>
            <person name="Videau P."/>
        </authorList>
    </citation>
    <scope>NUCLEOTIDE SEQUENCE [LARGE SCALE GENOMIC DNA]</scope>
    <source>
        <strain evidence="12 13">AA17</strain>
    </source>
</reference>
<evidence type="ECO:0000313" key="12">
    <source>
        <dbReference type="EMBL" id="MCV2885809.1"/>
    </source>
</evidence>
<sequence>MKELLKKYQQLSEREQYMVIACSVVFIIGMFYWLVWSPLNTAIERNETAVKAKQSELSWVKKNAAKAIQLKRSSRGGAQYTGSLTQAVNQTAGRYKITISRMQPQNDILKVWVDEVPFNDVVTWLQSLESMGITIIDIDLAQADAPGLVKIRNLQLGKS</sequence>
<keyword evidence="6 11" id="KW-0812">Transmembrane</keyword>
<keyword evidence="3 10" id="KW-0813">Transport</keyword>
<evidence type="ECO:0000256" key="6">
    <source>
        <dbReference type="ARBA" id="ARBA00022692"/>
    </source>
</evidence>
<dbReference type="Pfam" id="PF04612">
    <property type="entry name" value="T2SSM"/>
    <property type="match status" value="1"/>
</dbReference>
<evidence type="ECO:0000256" key="5">
    <source>
        <dbReference type="ARBA" id="ARBA00022519"/>
    </source>
</evidence>
<comment type="similarity">
    <text evidence="2 10">Belongs to the GSP M family.</text>
</comment>
<evidence type="ECO:0000256" key="2">
    <source>
        <dbReference type="ARBA" id="ARBA00010637"/>
    </source>
</evidence>
<evidence type="ECO:0000256" key="1">
    <source>
        <dbReference type="ARBA" id="ARBA00004377"/>
    </source>
</evidence>
<evidence type="ECO:0000256" key="10">
    <source>
        <dbReference type="PIRNR" id="PIRNR006291"/>
    </source>
</evidence>
<feature type="transmembrane region" description="Helical" evidence="11">
    <location>
        <begin position="16"/>
        <end position="36"/>
    </location>
</feature>
<proteinExistence type="inferred from homology"/>
<evidence type="ECO:0000256" key="9">
    <source>
        <dbReference type="ARBA" id="ARBA00023136"/>
    </source>
</evidence>
<evidence type="ECO:0000313" key="13">
    <source>
        <dbReference type="Proteomes" id="UP001652504"/>
    </source>
</evidence>
<dbReference type="RefSeq" id="WP_263713090.1">
    <property type="nucleotide sequence ID" value="NZ_JAOWKX010000007.1"/>
</dbReference>
<evidence type="ECO:0000256" key="3">
    <source>
        <dbReference type="ARBA" id="ARBA00022448"/>
    </source>
</evidence>
<gene>
    <name evidence="12" type="ORF">OE749_14015</name>
</gene>
<keyword evidence="13" id="KW-1185">Reference proteome</keyword>
<dbReference type="SUPFAM" id="SSF103054">
    <property type="entry name" value="General secretion pathway protein M, EpsM"/>
    <property type="match status" value="1"/>
</dbReference>
<dbReference type="Proteomes" id="UP001652504">
    <property type="component" value="Unassembled WGS sequence"/>
</dbReference>
<accession>A0ABT3AAV2</accession>
<evidence type="ECO:0000256" key="11">
    <source>
        <dbReference type="SAM" id="Phobius"/>
    </source>
</evidence>
<keyword evidence="9 10" id="KW-0472">Membrane</keyword>
<keyword evidence="8 11" id="KW-1133">Transmembrane helix</keyword>
<name>A0ABT3AAV2_9ALTE</name>
<keyword evidence="5 10" id="KW-0997">Cell inner membrane</keyword>
<evidence type="ECO:0000256" key="8">
    <source>
        <dbReference type="ARBA" id="ARBA00022989"/>
    </source>
</evidence>
<dbReference type="EMBL" id="JAOWKX010000007">
    <property type="protein sequence ID" value="MCV2885809.1"/>
    <property type="molecule type" value="Genomic_DNA"/>
</dbReference>
<evidence type="ECO:0000256" key="4">
    <source>
        <dbReference type="ARBA" id="ARBA00022475"/>
    </source>
</evidence>